<keyword evidence="3" id="KW-1185">Reference proteome</keyword>
<dbReference type="CDD" id="cd03801">
    <property type="entry name" value="GT4_PimA-like"/>
    <property type="match status" value="1"/>
</dbReference>
<accession>A0ABS2D0V7</accession>
<proteinExistence type="predicted"/>
<dbReference type="PANTHER" id="PTHR12526:SF627">
    <property type="entry name" value="D-RHAMNOSYLTRANSFERASE WBPZ"/>
    <property type="match status" value="1"/>
</dbReference>
<evidence type="ECO:0000313" key="2">
    <source>
        <dbReference type="EMBL" id="MBM6500840.1"/>
    </source>
</evidence>
<dbReference type="Gene3D" id="3.40.50.2000">
    <property type="entry name" value="Glycogen Phosphorylase B"/>
    <property type="match status" value="2"/>
</dbReference>
<dbReference type="SUPFAM" id="SSF53756">
    <property type="entry name" value="UDP-Glycosyltransferase/glycogen phosphorylase"/>
    <property type="match status" value="1"/>
</dbReference>
<evidence type="ECO:0000313" key="3">
    <source>
        <dbReference type="Proteomes" id="UP000759529"/>
    </source>
</evidence>
<gene>
    <name evidence="2" type="ORF">H9X54_016235</name>
</gene>
<protein>
    <submittedName>
        <fullName evidence="2">Glycosyltransferase family 4 protein</fullName>
    </submittedName>
</protein>
<comment type="caution">
    <text evidence="2">The sequence shown here is derived from an EMBL/GenBank/DDBJ whole genome shotgun (WGS) entry which is preliminary data.</text>
</comment>
<sequence length="388" mass="44820">MKSILFIHQSAELYGSDKTMLYFLSELDKTKYFPVIVLPFDGPLKVELEKKNIKVVIAPVLKLYRKMFTPKNMLLFFKEYKKGIKVLDELNKEHNFKLVYSHTLAALIGIIFAEKRQIKHLWHVQEIIAKPKIFNLGFKKLLSKKSNHKVVYDSIATMNFWIKGNKSLAAKSEAVWNGIETDNVPTFSIERIQEVRCNFFTASEDEIVIALVGRINSWKGQQLLLKAFNILSKTNKNIKLVYLGSAPPNQEIFEIELNDKIKEYKLDKRVIIIPFQKEISKFWNSIDIAVVPSTEPEPFGMVVIEAMLAKKPVVASNHGGPTEIVIDNYTGFLFEPNNFESLANALNKLIYDKQMRIDYGKHGYQRVLEKFSLKSHVSHFEKIFEELI</sequence>
<dbReference type="RefSeq" id="WP_187656096.1">
    <property type="nucleotide sequence ID" value="NZ_JACSOD020000508.1"/>
</dbReference>
<dbReference type="PANTHER" id="PTHR12526">
    <property type="entry name" value="GLYCOSYLTRANSFERASE"/>
    <property type="match status" value="1"/>
</dbReference>
<evidence type="ECO:0000259" key="1">
    <source>
        <dbReference type="Pfam" id="PF00534"/>
    </source>
</evidence>
<dbReference type="Pfam" id="PF00534">
    <property type="entry name" value="Glycos_transf_1"/>
    <property type="match status" value="1"/>
</dbReference>
<reference evidence="2 3" key="1">
    <citation type="submission" date="2021-02" db="EMBL/GenBank/DDBJ databases">
        <authorList>
            <person name="Jung H.S."/>
            <person name="Chun B.H."/>
            <person name="Jeon C.O."/>
        </authorList>
    </citation>
    <scope>NUCLEOTIDE SEQUENCE [LARGE SCALE GENOMIC DNA]</scope>
    <source>
        <strain evidence="2 3">LMG 25203</strain>
    </source>
</reference>
<organism evidence="2 3">
    <name type="scientific">Flavobacterium macrobrachii</name>
    <dbReference type="NCBI Taxonomy" id="591204"/>
    <lineage>
        <taxon>Bacteria</taxon>
        <taxon>Pseudomonadati</taxon>
        <taxon>Bacteroidota</taxon>
        <taxon>Flavobacteriia</taxon>
        <taxon>Flavobacteriales</taxon>
        <taxon>Flavobacteriaceae</taxon>
        <taxon>Flavobacterium</taxon>
    </lineage>
</organism>
<dbReference type="EMBL" id="JACSOD020000508">
    <property type="protein sequence ID" value="MBM6500840.1"/>
    <property type="molecule type" value="Genomic_DNA"/>
</dbReference>
<dbReference type="InterPro" id="IPR001296">
    <property type="entry name" value="Glyco_trans_1"/>
</dbReference>
<name>A0ABS2D0V7_9FLAO</name>
<feature type="domain" description="Glycosyl transferase family 1" evidence="1">
    <location>
        <begin position="203"/>
        <end position="366"/>
    </location>
</feature>
<dbReference type="Proteomes" id="UP000759529">
    <property type="component" value="Unassembled WGS sequence"/>
</dbReference>